<feature type="modified residue" description="N5-methylglutamine" evidence="4">
    <location>
        <position position="254"/>
    </location>
</feature>
<proteinExistence type="inferred from homology"/>
<dbReference type="EMBL" id="JAPKHW010000005">
    <property type="protein sequence ID" value="MCX4145376.1"/>
    <property type="molecule type" value="Genomic_DNA"/>
</dbReference>
<feature type="domain" description="Prokaryotic-type class I peptide chain release factors" evidence="6">
    <location>
        <begin position="247"/>
        <end position="263"/>
    </location>
</feature>
<dbReference type="Proteomes" id="UP001242288">
    <property type="component" value="Unassembled WGS sequence"/>
</dbReference>
<dbReference type="Pfam" id="PF03462">
    <property type="entry name" value="PCRF"/>
    <property type="match status" value="1"/>
</dbReference>
<dbReference type="SUPFAM" id="SSF75620">
    <property type="entry name" value="Release factor"/>
    <property type="match status" value="1"/>
</dbReference>
<dbReference type="EMBL" id="JAMXWF010000005">
    <property type="protein sequence ID" value="MDQ6407205.1"/>
    <property type="molecule type" value="Genomic_DNA"/>
</dbReference>
<evidence type="ECO:0000259" key="6">
    <source>
        <dbReference type="PROSITE" id="PS00745"/>
    </source>
</evidence>
<dbReference type="Gene3D" id="1.20.58.410">
    <property type="entry name" value="Release factor"/>
    <property type="match status" value="1"/>
</dbReference>
<dbReference type="Proteomes" id="UP001209412">
    <property type="component" value="Unassembled WGS sequence"/>
</dbReference>
<keyword evidence="2 4" id="KW-0488">Methylation</keyword>
<sequence length="367" mass="41313">MEAERLNAIEASLADLRTRADSLRGYLDYDDKALRLIEVNRELEDPDVWNDSKHAQALGREKKLLDDVVGKLTSLDNDLRDAQDLFEMAREEDDEETLISCETDAQGLEQRVADMEFRRMFANPADPNNAFLDIQAGAGGTEACDWASMLLRQYLRYCERKGFKTEVLEQTEGDVAGIKNATIKIEGEYAYGFLRTETGVHRLVRKSPFDSSGGRHTSFSSVFVYPEIDDSIEVDINPADLRIDTYRASGAGGQHINKTDSAVRITHMPSGIVVQCQNDRSQHRNRAEAMAMLKSRLYEAEIRKRQAEQDKLEAGKTDVGWGHQIRSYVLDNSRIKDLRTNVEISNTKSVLDGDLDPFISASLKQGV</sequence>
<evidence type="ECO:0000313" key="8">
    <source>
        <dbReference type="EMBL" id="MCX4145376.1"/>
    </source>
</evidence>
<dbReference type="PROSITE" id="PS00745">
    <property type="entry name" value="RF_PROK_I"/>
    <property type="match status" value="1"/>
</dbReference>
<gene>
    <name evidence="4 7" type="primary">prfB</name>
    <name evidence="7" type="ORF">FSO04_31195</name>
    <name evidence="9" type="ORF">NIE36_08330</name>
    <name evidence="8" type="ORF">OSB80_08350</name>
</gene>
<evidence type="ECO:0000256" key="1">
    <source>
        <dbReference type="ARBA" id="ARBA00010835"/>
    </source>
</evidence>
<dbReference type="FunFam" id="3.30.160.20:FF:000010">
    <property type="entry name" value="Peptide chain release factor 2"/>
    <property type="match status" value="1"/>
</dbReference>
<dbReference type="OrthoDB" id="9806673at2"/>
<comment type="similarity">
    <text evidence="1 4">Belongs to the prokaryotic/mitochondrial release factor family.</text>
</comment>
<dbReference type="Gene3D" id="3.30.70.1660">
    <property type="match status" value="1"/>
</dbReference>
<dbReference type="AlphaFoldDB" id="A0A6N6W7R4"/>
<dbReference type="InterPro" id="IPR004374">
    <property type="entry name" value="PrfB"/>
</dbReference>
<evidence type="ECO:0000313" key="7">
    <source>
        <dbReference type="EMBL" id="KAE8756009.1"/>
    </source>
</evidence>
<dbReference type="GO" id="GO:0016149">
    <property type="term" value="F:translation release factor activity, codon specific"/>
    <property type="evidence" value="ECO:0007669"/>
    <property type="project" value="UniProtKB-UniRule"/>
</dbReference>
<evidence type="ECO:0000313" key="9">
    <source>
        <dbReference type="EMBL" id="MDQ6407205.1"/>
    </source>
</evidence>
<evidence type="ECO:0000256" key="2">
    <source>
        <dbReference type="ARBA" id="ARBA00022481"/>
    </source>
</evidence>
<dbReference type="EMBL" id="VOSW01000073">
    <property type="protein sequence ID" value="KAE8756009.1"/>
    <property type="molecule type" value="Genomic_DNA"/>
</dbReference>
<evidence type="ECO:0000256" key="4">
    <source>
        <dbReference type="HAMAP-Rule" id="MF_00094"/>
    </source>
</evidence>
<dbReference type="InterPro" id="IPR005139">
    <property type="entry name" value="PCRF"/>
</dbReference>
<dbReference type="Proteomes" id="UP000463700">
    <property type="component" value="Unassembled WGS sequence"/>
</dbReference>
<dbReference type="PANTHER" id="PTHR43116:SF3">
    <property type="entry name" value="CLASS I PEPTIDE CHAIN RELEASE FACTOR"/>
    <property type="match status" value="1"/>
</dbReference>
<dbReference type="SMART" id="SM00937">
    <property type="entry name" value="PCRF"/>
    <property type="match status" value="1"/>
</dbReference>
<evidence type="ECO:0000256" key="3">
    <source>
        <dbReference type="ARBA" id="ARBA00022917"/>
    </source>
</evidence>
<dbReference type="GO" id="GO:0005737">
    <property type="term" value="C:cytoplasm"/>
    <property type="evidence" value="ECO:0007669"/>
    <property type="project" value="UniProtKB-SubCell"/>
</dbReference>
<dbReference type="PANTHER" id="PTHR43116">
    <property type="entry name" value="PEPTIDE CHAIN RELEASE FACTOR 2"/>
    <property type="match status" value="1"/>
</dbReference>
<dbReference type="Gene3D" id="3.30.160.20">
    <property type="match status" value="1"/>
</dbReference>
<dbReference type="Pfam" id="PF00472">
    <property type="entry name" value="RF-1"/>
    <property type="match status" value="1"/>
</dbReference>
<dbReference type="RefSeq" id="WP_154565459.1">
    <property type="nucleotide sequence ID" value="NZ_JAMXWF010000005.1"/>
</dbReference>
<evidence type="ECO:0000313" key="10">
    <source>
        <dbReference type="Proteomes" id="UP000463700"/>
    </source>
</evidence>
<dbReference type="NCBIfam" id="TIGR00020">
    <property type="entry name" value="prfB"/>
    <property type="match status" value="1"/>
</dbReference>
<protein>
    <recommendedName>
        <fullName evidence="4 5">Peptide chain release factor 2</fullName>
        <shortName evidence="4">RF-2</shortName>
    </recommendedName>
</protein>
<organism evidence="7 10">
    <name type="scientific">Paraburkholderia madseniana</name>
    <dbReference type="NCBI Taxonomy" id="2599607"/>
    <lineage>
        <taxon>Bacteria</taxon>
        <taxon>Pseudomonadati</taxon>
        <taxon>Pseudomonadota</taxon>
        <taxon>Betaproteobacteria</taxon>
        <taxon>Burkholderiales</taxon>
        <taxon>Burkholderiaceae</taxon>
        <taxon>Paraburkholderia</taxon>
    </lineage>
</organism>
<comment type="function">
    <text evidence="4">Peptide chain release factor 2 directs the termination of translation in response to the peptide chain termination codons UGA and UAA.</text>
</comment>
<accession>A0A6N6W7R4</accession>
<dbReference type="InterPro" id="IPR000352">
    <property type="entry name" value="Pep_chain_release_fac_I"/>
</dbReference>
<name>A0A6N6W7R4_9BURK</name>
<dbReference type="HAMAP" id="MF_00094">
    <property type="entry name" value="Rel_fac_2"/>
    <property type="match status" value="1"/>
</dbReference>
<comment type="caution">
    <text evidence="7">The sequence shown here is derived from an EMBL/GenBank/DDBJ whole genome shotgun (WGS) entry which is preliminary data.</text>
</comment>
<keyword evidence="3 4" id="KW-0648">Protein biosynthesis</keyword>
<reference evidence="8 11" key="2">
    <citation type="submission" date="2022-11" db="EMBL/GenBank/DDBJ databases">
        <title>PHB producers.</title>
        <authorList>
            <person name="Besaury L."/>
        </authorList>
    </citation>
    <scope>NUCLEOTIDE SEQUENCE [LARGE SCALE GENOMIC DNA]</scope>
    <source>
        <strain evidence="8 11">SEWS6</strain>
    </source>
</reference>
<comment type="PTM">
    <text evidence="4">Methylated by PrmC. Methylation increases the termination efficiency of RF2.</text>
</comment>
<keyword evidence="11" id="KW-1185">Reference proteome</keyword>
<reference evidence="7 10" key="1">
    <citation type="journal article" date="2020" name="Int. J. Syst. Evol. Microbiol.">
        <title>Paraburkholderia madseniana sp. nov., a phenolic acid-degrading bacterium isolated from acidic forest soil.</title>
        <authorList>
            <person name="Wilhelm R.C."/>
            <person name="Murphy S.J.L."/>
            <person name="Feriancek N.M."/>
            <person name="Karasz D.C."/>
            <person name="DeRito C.M."/>
            <person name="Newman J.D."/>
            <person name="Buckley D.H."/>
        </authorList>
    </citation>
    <scope>NUCLEOTIDE SEQUENCE [LARGE SCALE GENOMIC DNA]</scope>
    <source>
        <strain evidence="7 10">RP11</strain>
    </source>
</reference>
<keyword evidence="4" id="KW-0963">Cytoplasm</keyword>
<evidence type="ECO:0000256" key="5">
    <source>
        <dbReference type="NCBIfam" id="TIGR00020"/>
    </source>
</evidence>
<evidence type="ECO:0000313" key="11">
    <source>
        <dbReference type="Proteomes" id="UP001209412"/>
    </source>
</evidence>
<dbReference type="InterPro" id="IPR045853">
    <property type="entry name" value="Pep_chain_release_fac_I_sf"/>
</dbReference>
<comment type="subcellular location">
    <subcellularLocation>
        <location evidence="4">Cytoplasm</location>
    </subcellularLocation>
</comment>